<feature type="transmembrane region" description="Helical" evidence="1">
    <location>
        <begin position="7"/>
        <end position="24"/>
    </location>
</feature>
<sequence>MDHLLHGLVWLALIGTGAWLLSFWPRWVADDLGLPQKDMLLRPWMRGLAPYSARWPLVSWAFWAHLWRRGRLLEFVLAAIAFFSVFRIASAFFKTASAVMRAAG</sequence>
<dbReference type="Proteomes" id="UP000237889">
    <property type="component" value="Chromosome"/>
</dbReference>
<evidence type="ECO:0000313" key="2">
    <source>
        <dbReference type="EMBL" id="AVO44298.1"/>
    </source>
</evidence>
<keyword evidence="1" id="KW-1133">Transmembrane helix</keyword>
<accession>A0A2S0N822</accession>
<dbReference type="KEGG" id="phr:C6569_04010"/>
<organism evidence="2 3">
    <name type="scientific">Phreatobacter cathodiphilus</name>
    <dbReference type="NCBI Taxonomy" id="1868589"/>
    <lineage>
        <taxon>Bacteria</taxon>
        <taxon>Pseudomonadati</taxon>
        <taxon>Pseudomonadota</taxon>
        <taxon>Alphaproteobacteria</taxon>
        <taxon>Hyphomicrobiales</taxon>
        <taxon>Phreatobacteraceae</taxon>
        <taxon>Phreatobacter</taxon>
    </lineage>
</organism>
<keyword evidence="1" id="KW-0472">Membrane</keyword>
<feature type="transmembrane region" description="Helical" evidence="1">
    <location>
        <begin position="75"/>
        <end position="93"/>
    </location>
</feature>
<reference evidence="2 3" key="1">
    <citation type="submission" date="2018-03" db="EMBL/GenBank/DDBJ databases">
        <title>Genome sequencing of Phreatobacter sp.</title>
        <authorList>
            <person name="Kim S.-J."/>
            <person name="Heo J."/>
            <person name="Kwon S.-W."/>
        </authorList>
    </citation>
    <scope>NUCLEOTIDE SEQUENCE [LARGE SCALE GENOMIC DNA]</scope>
    <source>
        <strain evidence="2 3">S-12</strain>
    </source>
</reference>
<dbReference type="RefSeq" id="WP_106747628.1">
    <property type="nucleotide sequence ID" value="NZ_CP027668.1"/>
</dbReference>
<gene>
    <name evidence="2" type="ORF">C6569_04010</name>
</gene>
<dbReference type="EMBL" id="CP027668">
    <property type="protein sequence ID" value="AVO44298.1"/>
    <property type="molecule type" value="Genomic_DNA"/>
</dbReference>
<dbReference type="OrthoDB" id="9843909at2"/>
<protein>
    <submittedName>
        <fullName evidence="2">Uncharacterized protein</fullName>
    </submittedName>
</protein>
<evidence type="ECO:0000256" key="1">
    <source>
        <dbReference type="SAM" id="Phobius"/>
    </source>
</evidence>
<dbReference type="AlphaFoldDB" id="A0A2S0N822"/>
<keyword evidence="3" id="KW-1185">Reference proteome</keyword>
<proteinExistence type="predicted"/>
<keyword evidence="1" id="KW-0812">Transmembrane</keyword>
<name>A0A2S0N822_9HYPH</name>
<evidence type="ECO:0000313" key="3">
    <source>
        <dbReference type="Proteomes" id="UP000237889"/>
    </source>
</evidence>